<feature type="compositionally biased region" description="Low complexity" evidence="4">
    <location>
        <begin position="165"/>
        <end position="183"/>
    </location>
</feature>
<organism evidence="5 6">
    <name type="scientific">Laccaria amethystina LaAM-08-1</name>
    <dbReference type="NCBI Taxonomy" id="1095629"/>
    <lineage>
        <taxon>Eukaryota</taxon>
        <taxon>Fungi</taxon>
        <taxon>Dikarya</taxon>
        <taxon>Basidiomycota</taxon>
        <taxon>Agaricomycotina</taxon>
        <taxon>Agaricomycetes</taxon>
        <taxon>Agaricomycetidae</taxon>
        <taxon>Agaricales</taxon>
        <taxon>Agaricineae</taxon>
        <taxon>Hydnangiaceae</taxon>
        <taxon>Laccaria</taxon>
    </lineage>
</organism>
<feature type="repeat" description="TPR" evidence="3">
    <location>
        <begin position="36"/>
        <end position="69"/>
    </location>
</feature>
<dbReference type="PROSITE" id="PS50005">
    <property type="entry name" value="TPR"/>
    <property type="match status" value="1"/>
</dbReference>
<feature type="region of interest" description="Disordered" evidence="4">
    <location>
        <begin position="158"/>
        <end position="231"/>
    </location>
</feature>
<evidence type="ECO:0000256" key="2">
    <source>
        <dbReference type="ARBA" id="ARBA00022803"/>
    </source>
</evidence>
<dbReference type="GO" id="GO:0016020">
    <property type="term" value="C:membrane"/>
    <property type="evidence" value="ECO:0007669"/>
    <property type="project" value="TreeGrafter"/>
</dbReference>
<dbReference type="PANTHER" id="PTHR45831">
    <property type="entry name" value="LD24721P"/>
    <property type="match status" value="1"/>
</dbReference>
<dbReference type="HOGENOM" id="CLU_1124708_0_0_1"/>
<keyword evidence="1" id="KW-0677">Repeat</keyword>
<evidence type="ECO:0000256" key="3">
    <source>
        <dbReference type="PROSITE-ProRule" id="PRU00339"/>
    </source>
</evidence>
<sequence length="247" mass="27342">MSAISPNIDPVVDVTPSHDAVQSPLLQAMITMKDQAIQLKEEGNKLFSLKKYDEAIEKFTKAISLDGQNAVFYANRSASYWALKRHQDVIDDAKKATELDPKYVKAWLRMGDAHDRASKATKQLSQLYPPQTSPRPKSPSNPEVKRHLQTLCQSYSIHTPCHSKPSQPSPAHTTSPSPTSTPSKPHPKSKPSAKRCSATQSGATNPAFASSSSQNRRSSRSGRWRSRRTGGCRGRYVSLLDACRRSR</sequence>
<dbReference type="GO" id="GO:0006620">
    <property type="term" value="P:post-translational protein targeting to endoplasmic reticulum membrane"/>
    <property type="evidence" value="ECO:0007669"/>
    <property type="project" value="TreeGrafter"/>
</dbReference>
<dbReference type="Pfam" id="PF13414">
    <property type="entry name" value="TPR_11"/>
    <property type="match status" value="1"/>
</dbReference>
<dbReference type="InterPro" id="IPR047150">
    <property type="entry name" value="SGT"/>
</dbReference>
<dbReference type="Gene3D" id="1.25.40.10">
    <property type="entry name" value="Tetratricopeptide repeat domain"/>
    <property type="match status" value="1"/>
</dbReference>
<evidence type="ECO:0000313" key="6">
    <source>
        <dbReference type="Proteomes" id="UP000054477"/>
    </source>
</evidence>
<evidence type="ECO:0000256" key="1">
    <source>
        <dbReference type="ARBA" id="ARBA00022737"/>
    </source>
</evidence>
<accession>A0A0C9WZZ6</accession>
<dbReference type="PANTHER" id="PTHR45831:SF5">
    <property type="entry name" value="STI1 DOMAIN-CONTAINING PROTEIN"/>
    <property type="match status" value="1"/>
</dbReference>
<feature type="region of interest" description="Disordered" evidence="4">
    <location>
        <begin position="116"/>
        <end position="144"/>
    </location>
</feature>
<keyword evidence="2 3" id="KW-0802">TPR repeat</keyword>
<gene>
    <name evidence="5" type="ORF">K443DRAFT_355043</name>
</gene>
<feature type="compositionally biased region" description="Polar residues" evidence="4">
    <location>
        <begin position="197"/>
        <end position="209"/>
    </location>
</feature>
<feature type="compositionally biased region" description="Basic residues" evidence="4">
    <location>
        <begin position="217"/>
        <end position="230"/>
    </location>
</feature>
<reference evidence="5 6" key="1">
    <citation type="submission" date="2014-04" db="EMBL/GenBank/DDBJ databases">
        <authorList>
            <consortium name="DOE Joint Genome Institute"/>
            <person name="Kuo A."/>
            <person name="Kohler A."/>
            <person name="Nagy L.G."/>
            <person name="Floudas D."/>
            <person name="Copeland A."/>
            <person name="Barry K.W."/>
            <person name="Cichocki N."/>
            <person name="Veneault-Fourrey C."/>
            <person name="LaButti K."/>
            <person name="Lindquist E.A."/>
            <person name="Lipzen A."/>
            <person name="Lundell T."/>
            <person name="Morin E."/>
            <person name="Murat C."/>
            <person name="Sun H."/>
            <person name="Tunlid A."/>
            <person name="Henrissat B."/>
            <person name="Grigoriev I.V."/>
            <person name="Hibbett D.S."/>
            <person name="Martin F."/>
            <person name="Nordberg H.P."/>
            <person name="Cantor M.N."/>
            <person name="Hua S.X."/>
        </authorList>
    </citation>
    <scope>NUCLEOTIDE SEQUENCE [LARGE SCALE GENOMIC DNA]</scope>
    <source>
        <strain evidence="5 6">LaAM-08-1</strain>
    </source>
</reference>
<dbReference type="InterPro" id="IPR019734">
    <property type="entry name" value="TPR_rpt"/>
</dbReference>
<dbReference type="EMBL" id="KN838787">
    <property type="protein sequence ID" value="KIJ94563.1"/>
    <property type="molecule type" value="Genomic_DNA"/>
</dbReference>
<dbReference type="InterPro" id="IPR011990">
    <property type="entry name" value="TPR-like_helical_dom_sf"/>
</dbReference>
<evidence type="ECO:0000313" key="5">
    <source>
        <dbReference type="EMBL" id="KIJ94563.1"/>
    </source>
</evidence>
<proteinExistence type="predicted"/>
<name>A0A0C9WZZ6_9AGAR</name>
<evidence type="ECO:0000256" key="4">
    <source>
        <dbReference type="SAM" id="MobiDB-lite"/>
    </source>
</evidence>
<dbReference type="AlphaFoldDB" id="A0A0C9WZZ6"/>
<dbReference type="GO" id="GO:0060090">
    <property type="term" value="F:molecular adaptor activity"/>
    <property type="evidence" value="ECO:0007669"/>
    <property type="project" value="TreeGrafter"/>
</dbReference>
<reference evidence="6" key="2">
    <citation type="submission" date="2015-01" db="EMBL/GenBank/DDBJ databases">
        <title>Evolutionary Origins and Diversification of the Mycorrhizal Mutualists.</title>
        <authorList>
            <consortium name="DOE Joint Genome Institute"/>
            <consortium name="Mycorrhizal Genomics Consortium"/>
            <person name="Kohler A."/>
            <person name="Kuo A."/>
            <person name="Nagy L.G."/>
            <person name="Floudas D."/>
            <person name="Copeland A."/>
            <person name="Barry K.W."/>
            <person name="Cichocki N."/>
            <person name="Veneault-Fourrey C."/>
            <person name="LaButti K."/>
            <person name="Lindquist E.A."/>
            <person name="Lipzen A."/>
            <person name="Lundell T."/>
            <person name="Morin E."/>
            <person name="Murat C."/>
            <person name="Riley R."/>
            <person name="Ohm R."/>
            <person name="Sun H."/>
            <person name="Tunlid A."/>
            <person name="Henrissat B."/>
            <person name="Grigoriev I.V."/>
            <person name="Hibbett D.S."/>
            <person name="Martin F."/>
        </authorList>
    </citation>
    <scope>NUCLEOTIDE SEQUENCE [LARGE SCALE GENOMIC DNA]</scope>
    <source>
        <strain evidence="6">LaAM-08-1</strain>
    </source>
</reference>
<dbReference type="GO" id="GO:0072380">
    <property type="term" value="C:TRC complex"/>
    <property type="evidence" value="ECO:0007669"/>
    <property type="project" value="TreeGrafter"/>
</dbReference>
<keyword evidence="6" id="KW-1185">Reference proteome</keyword>
<protein>
    <submittedName>
        <fullName evidence="5">Uncharacterized protein</fullName>
    </submittedName>
</protein>
<dbReference type="Proteomes" id="UP000054477">
    <property type="component" value="Unassembled WGS sequence"/>
</dbReference>
<dbReference type="STRING" id="1095629.A0A0C9WZZ6"/>
<dbReference type="SMART" id="SM00028">
    <property type="entry name" value="TPR"/>
    <property type="match status" value="2"/>
</dbReference>
<dbReference type="SUPFAM" id="SSF48452">
    <property type="entry name" value="TPR-like"/>
    <property type="match status" value="1"/>
</dbReference>
<dbReference type="OrthoDB" id="2362444at2759"/>
<feature type="compositionally biased region" description="Polar residues" evidence="4">
    <location>
        <begin position="120"/>
        <end position="130"/>
    </location>
</feature>